<accession>A0A0B7IXW7</accession>
<proteinExistence type="predicted"/>
<dbReference type="EMBL" id="LN794158">
    <property type="protein sequence ID" value="CEN55360.1"/>
    <property type="molecule type" value="Genomic_DNA"/>
</dbReference>
<evidence type="ECO:0008006" key="3">
    <source>
        <dbReference type="Google" id="ProtNLM"/>
    </source>
</evidence>
<dbReference type="KEGG" id="mbac:BN1209_0307"/>
<evidence type="ECO:0000313" key="1">
    <source>
        <dbReference type="EMBL" id="CEN55360.1"/>
    </source>
</evidence>
<dbReference type="InterPro" id="IPR016755">
    <property type="entry name" value="UCP019302"/>
</dbReference>
<sequence length="107" mass="11696">MKKFSEVLASLENSDHIQKIELAKADGSNAGLIENKPGSQGSVKVYHHLLKKWGSINKDAATDGLEIYAEHTQDAEENPGKHPNIDRLFEVIETGDVLTVSIIEASN</sequence>
<dbReference type="AlphaFoldDB" id="A0A0B7IXW7"/>
<dbReference type="Pfam" id="PF10084">
    <property type="entry name" value="DUF2322"/>
    <property type="match status" value="1"/>
</dbReference>
<name>A0A0B7IXW7_9PROT</name>
<dbReference type="RefSeq" id="WP_045750644.1">
    <property type="nucleotide sequence ID" value="NZ_LN794158.1"/>
</dbReference>
<dbReference type="OrthoDB" id="7596112at2"/>
<dbReference type="PIRSF" id="PIRSF019302">
    <property type="entry name" value="UCP019302"/>
    <property type="match status" value="1"/>
</dbReference>
<protein>
    <recommendedName>
        <fullName evidence="3">DUF2322 domain-containing protein</fullName>
    </recommendedName>
</protein>
<gene>
    <name evidence="1" type="ORF">BN1209_0307</name>
</gene>
<dbReference type="STRING" id="1581680.BN1209_0307"/>
<organism evidence="1 2">
    <name type="scientific">Candidatus Methylopumilus turicensis</name>
    <dbReference type="NCBI Taxonomy" id="1581680"/>
    <lineage>
        <taxon>Bacteria</taxon>
        <taxon>Pseudomonadati</taxon>
        <taxon>Pseudomonadota</taxon>
        <taxon>Betaproteobacteria</taxon>
        <taxon>Nitrosomonadales</taxon>
        <taxon>Methylophilaceae</taxon>
        <taxon>Candidatus Methylopumilus</taxon>
    </lineage>
</organism>
<dbReference type="Proteomes" id="UP000056322">
    <property type="component" value="Chromosome 1"/>
</dbReference>
<evidence type="ECO:0000313" key="2">
    <source>
        <dbReference type="Proteomes" id="UP000056322"/>
    </source>
</evidence>
<dbReference type="HOGENOM" id="CLU_152519_0_0_4"/>
<keyword evidence="2" id="KW-1185">Reference proteome</keyword>
<reference evidence="2" key="1">
    <citation type="submission" date="2014-12" db="EMBL/GenBank/DDBJ databases">
        <authorList>
            <person name="Salcher M.M."/>
        </authorList>
    </citation>
    <scope>NUCLEOTIDE SEQUENCE [LARGE SCALE GENOMIC DNA]</scope>
    <source>
        <strain evidence="2">MMS-10A-171</strain>
    </source>
</reference>